<name>A0A365QR20_9BURK</name>
<reference evidence="1 2" key="1">
    <citation type="submission" date="2018-06" db="EMBL/GenBank/DDBJ databases">
        <title>Draft genome sequence of Burkholderia reimsis strain BE51 isolated from a French agricultural soil.</title>
        <authorList>
            <person name="Esmaeel Q."/>
        </authorList>
    </citation>
    <scope>NUCLEOTIDE SEQUENCE [LARGE SCALE GENOMIC DNA]</scope>
    <source>
        <strain evidence="1 2">BE51</strain>
    </source>
</reference>
<dbReference type="EMBL" id="QMFZ01000021">
    <property type="protein sequence ID" value="RBB36983.1"/>
    <property type="molecule type" value="Genomic_DNA"/>
</dbReference>
<protein>
    <submittedName>
        <fullName evidence="1">Uncharacterized protein</fullName>
    </submittedName>
</protein>
<organism evidence="1 2">
    <name type="scientific">Burkholderia reimsis</name>
    <dbReference type="NCBI Taxonomy" id="2234132"/>
    <lineage>
        <taxon>Bacteria</taxon>
        <taxon>Pseudomonadati</taxon>
        <taxon>Pseudomonadota</taxon>
        <taxon>Betaproteobacteria</taxon>
        <taxon>Burkholderiales</taxon>
        <taxon>Burkholderiaceae</taxon>
        <taxon>Burkholderia</taxon>
    </lineage>
</organism>
<accession>A0A365QR20</accession>
<evidence type="ECO:0000313" key="1">
    <source>
        <dbReference type="EMBL" id="RBB36983.1"/>
    </source>
</evidence>
<evidence type="ECO:0000313" key="2">
    <source>
        <dbReference type="Proteomes" id="UP000252458"/>
    </source>
</evidence>
<proteinExistence type="predicted"/>
<gene>
    <name evidence="1" type="ORF">DPV79_23575</name>
</gene>
<comment type="caution">
    <text evidence="1">The sequence shown here is derived from an EMBL/GenBank/DDBJ whole genome shotgun (WGS) entry which is preliminary data.</text>
</comment>
<dbReference type="Proteomes" id="UP000252458">
    <property type="component" value="Unassembled WGS sequence"/>
</dbReference>
<dbReference type="AlphaFoldDB" id="A0A365QR20"/>
<keyword evidence="2" id="KW-1185">Reference proteome</keyword>
<sequence>MTFIAHVGIRNFYANIVMEIFHRATTIHPAHTEGERKTRIYSVVCIGRKDRGDRVCQLTDQFGALYVRIGRNQFGRGFGEIQQSLKDFHCIRLPLTTHEC</sequence>